<evidence type="ECO:0000259" key="3">
    <source>
        <dbReference type="Pfam" id="PF02225"/>
    </source>
</evidence>
<dbReference type="OrthoDB" id="3646048at2"/>
<keyword evidence="7" id="KW-1185">Reference proteome</keyword>
<dbReference type="InterPro" id="IPR036757">
    <property type="entry name" value="TFR-like_dimer_dom_sf"/>
</dbReference>
<feature type="domain" description="Transferrin receptor-like dimerisation" evidence="4">
    <location>
        <begin position="624"/>
        <end position="736"/>
    </location>
</feature>
<dbReference type="FunFam" id="3.40.630.10:FF:000101">
    <property type="entry name" value="N-acetylated alpha-linked acidic dipeptidase like 1"/>
    <property type="match status" value="1"/>
</dbReference>
<feature type="domain" description="PA" evidence="3">
    <location>
        <begin position="146"/>
        <end position="208"/>
    </location>
</feature>
<dbReference type="PANTHER" id="PTHR10404">
    <property type="entry name" value="N-ACETYLATED-ALPHA-LINKED ACIDIC DIPEPTIDASE"/>
    <property type="match status" value="1"/>
</dbReference>
<dbReference type="RefSeq" id="WP_103912266.1">
    <property type="nucleotide sequence ID" value="NZ_FNUS01000001.1"/>
</dbReference>
<feature type="domain" description="Peptidase M28" evidence="5">
    <location>
        <begin position="327"/>
        <end position="527"/>
    </location>
</feature>
<gene>
    <name evidence="6" type="ORF">SAMN05421847_0211</name>
</gene>
<dbReference type="Gene3D" id="3.40.630.10">
    <property type="entry name" value="Zn peptidases"/>
    <property type="match status" value="1"/>
</dbReference>
<dbReference type="AlphaFoldDB" id="A0A1H5SN84"/>
<comment type="similarity">
    <text evidence="1">Belongs to the peptidase M28 family. M28B subfamily.</text>
</comment>
<dbReference type="Gene3D" id="3.50.30.30">
    <property type="match status" value="1"/>
</dbReference>
<feature type="chain" id="PRO_5009284221" evidence="2">
    <location>
        <begin position="20"/>
        <end position="741"/>
    </location>
</feature>
<organism evidence="6 7">
    <name type="scientific">Halpernia humi</name>
    <dbReference type="NCBI Taxonomy" id="493375"/>
    <lineage>
        <taxon>Bacteria</taxon>
        <taxon>Pseudomonadati</taxon>
        <taxon>Bacteroidota</taxon>
        <taxon>Flavobacteriia</taxon>
        <taxon>Flavobacteriales</taxon>
        <taxon>Weeksellaceae</taxon>
        <taxon>Chryseobacterium group</taxon>
        <taxon>Halpernia</taxon>
    </lineage>
</organism>
<dbReference type="Gene3D" id="1.20.930.40">
    <property type="entry name" value="Transferrin receptor-like, dimerisation domain"/>
    <property type="match status" value="1"/>
</dbReference>
<name>A0A1H5SN84_9FLAO</name>
<dbReference type="CDD" id="cd02121">
    <property type="entry name" value="PA_GCPII_like"/>
    <property type="match status" value="1"/>
</dbReference>
<evidence type="ECO:0000259" key="4">
    <source>
        <dbReference type="Pfam" id="PF04253"/>
    </source>
</evidence>
<dbReference type="SUPFAM" id="SSF47672">
    <property type="entry name" value="Transferrin receptor-like dimerisation domain"/>
    <property type="match status" value="1"/>
</dbReference>
<evidence type="ECO:0000259" key="5">
    <source>
        <dbReference type="Pfam" id="PF04389"/>
    </source>
</evidence>
<dbReference type="EMBL" id="FNUS01000001">
    <property type="protein sequence ID" value="SEF52083.1"/>
    <property type="molecule type" value="Genomic_DNA"/>
</dbReference>
<sequence>MLKKLFPILLLSVFNFSYSQTKNIFGFNEKDAATQLSLESSFDKNLSAENVGATVKLLSAKPHHIGSPGSKENAEYILSLYKKWGWDAQIETFYVLFPTPKTRVLEMVSPTSYKAILKEPALKEDPTSGQSGQLPTYNAYSADGDVTADLVFVNYGLPDDYKILDQMGISVKGKIVIAKYGHSWRGTKPKVAQEHGAIGCIIYSDPMDDGYFAGDVYPKGPFKNEYGVQRGSIMDMVINPGDPLTPGIGATKDAKRIEKSEALNILKIPVLPISYHDAKPLLEALDGPNVPANWQGGLPFAYHIGPGKTKVHLKLAFNWDIVPCYDVIAKIKGAKYPDEWVIRGNHQDAWVNGASDPISGQAAMLEEAKSITELMKTGWKPDRTLVYCSWDGEEPGLLGSTEWVETHQKELQEKAVIYINTDGNERGFIYAEGSHALEPLMDGIVKNVIDPQTNVSIFERRKAKDALSENSTDGREKIINENNFKLDAMGSGSDYSSFIQHAGIPSLNLGFGGEGSGGEYHSIYDSFYDFSTFKDPGFHYGVALSKTAGRAVLRMSQADILPFDFTHLYSTINGYNEELQSLIKNERESTNIKNKMIKLNYFAVGEDPKKNLISPTAKSEVPYLDFSPLQNALEDLKNSADHLKVIFQDKINKNGGNSIAFNQLLYQAEQQLLTETGLPRRPWYKHSIYAPGFYTGYGVKTLPGIREAIEQRKWQEAQDQIYADAKAITKLANYLKAAALK</sequence>
<evidence type="ECO:0000256" key="2">
    <source>
        <dbReference type="SAM" id="SignalP"/>
    </source>
</evidence>
<dbReference type="PANTHER" id="PTHR10404:SF46">
    <property type="entry name" value="VACUOLAR PROTEIN SORTING-ASSOCIATED PROTEIN 70"/>
    <property type="match status" value="1"/>
</dbReference>
<proteinExistence type="inferred from homology"/>
<evidence type="ECO:0000313" key="6">
    <source>
        <dbReference type="EMBL" id="SEF52083.1"/>
    </source>
</evidence>
<dbReference type="Pfam" id="PF04389">
    <property type="entry name" value="Peptidase_M28"/>
    <property type="match status" value="1"/>
</dbReference>
<feature type="signal peptide" evidence="2">
    <location>
        <begin position="1"/>
        <end position="19"/>
    </location>
</feature>
<dbReference type="InterPro" id="IPR007365">
    <property type="entry name" value="TFR-like_dimer_dom"/>
</dbReference>
<reference evidence="7" key="1">
    <citation type="submission" date="2016-10" db="EMBL/GenBank/DDBJ databases">
        <authorList>
            <person name="Varghese N."/>
            <person name="Submissions S."/>
        </authorList>
    </citation>
    <scope>NUCLEOTIDE SEQUENCE [LARGE SCALE GENOMIC DNA]</scope>
    <source>
        <strain evidence="7">DSM 21580</strain>
    </source>
</reference>
<keyword evidence="2" id="KW-0732">Signal</keyword>
<dbReference type="Proteomes" id="UP000236738">
    <property type="component" value="Unassembled WGS sequence"/>
</dbReference>
<dbReference type="InterPro" id="IPR039373">
    <property type="entry name" value="Peptidase_M28B"/>
</dbReference>
<dbReference type="InterPro" id="IPR007484">
    <property type="entry name" value="Peptidase_M28"/>
</dbReference>
<dbReference type="InterPro" id="IPR046450">
    <property type="entry name" value="PA_dom_sf"/>
</dbReference>
<dbReference type="SUPFAM" id="SSF53187">
    <property type="entry name" value="Zn-dependent exopeptidases"/>
    <property type="match status" value="1"/>
</dbReference>
<protein>
    <submittedName>
        <fullName evidence="6">N-acetylated-alpha-linked acidic dipeptidase</fullName>
    </submittedName>
</protein>
<accession>A0A1H5SN84</accession>
<dbReference type="Pfam" id="PF02225">
    <property type="entry name" value="PA"/>
    <property type="match status" value="1"/>
</dbReference>
<dbReference type="InterPro" id="IPR003137">
    <property type="entry name" value="PA_domain"/>
</dbReference>
<evidence type="ECO:0000313" key="7">
    <source>
        <dbReference type="Proteomes" id="UP000236738"/>
    </source>
</evidence>
<dbReference type="Pfam" id="PF04253">
    <property type="entry name" value="TFR_dimer"/>
    <property type="match status" value="1"/>
</dbReference>
<dbReference type="SUPFAM" id="SSF52025">
    <property type="entry name" value="PA domain"/>
    <property type="match status" value="1"/>
</dbReference>
<evidence type="ECO:0000256" key="1">
    <source>
        <dbReference type="ARBA" id="ARBA00005634"/>
    </source>
</evidence>